<protein>
    <submittedName>
        <fullName evidence="9">MsrQ, methionine sulfoxide reductase heme-binding subunit</fullName>
    </submittedName>
</protein>
<keyword evidence="4 7" id="KW-1133">Transmembrane helix</keyword>
<name>A0A5P8VVY7_9NOSO</name>
<evidence type="ECO:0000256" key="4">
    <source>
        <dbReference type="ARBA" id="ARBA00022989"/>
    </source>
</evidence>
<dbReference type="RefSeq" id="WP_152588482.1">
    <property type="nucleotide sequence ID" value="NZ_CP045226.1"/>
</dbReference>
<organism evidence="9 10">
    <name type="scientific">Nostoc sphaeroides CCNUC1</name>
    <dbReference type="NCBI Taxonomy" id="2653204"/>
    <lineage>
        <taxon>Bacteria</taxon>
        <taxon>Bacillati</taxon>
        <taxon>Cyanobacteriota</taxon>
        <taxon>Cyanophyceae</taxon>
        <taxon>Nostocales</taxon>
        <taxon>Nostocaceae</taxon>
        <taxon>Nostoc</taxon>
    </lineage>
</organism>
<evidence type="ECO:0000313" key="9">
    <source>
        <dbReference type="EMBL" id="QFS44059.1"/>
    </source>
</evidence>
<evidence type="ECO:0000256" key="1">
    <source>
        <dbReference type="ARBA" id="ARBA00004141"/>
    </source>
</evidence>
<feature type="transmembrane region" description="Helical" evidence="7">
    <location>
        <begin position="117"/>
        <end position="133"/>
    </location>
</feature>
<dbReference type="InterPro" id="IPR013130">
    <property type="entry name" value="Fe3_Rdtase_TM_dom"/>
</dbReference>
<keyword evidence="2" id="KW-0813">Transport</keyword>
<feature type="transmembrane region" description="Helical" evidence="7">
    <location>
        <begin position="53"/>
        <end position="70"/>
    </location>
</feature>
<keyword evidence="3 7" id="KW-0812">Transmembrane</keyword>
<keyword evidence="10" id="KW-1185">Reference proteome</keyword>
<feature type="domain" description="Ferric oxidoreductase" evidence="8">
    <location>
        <begin position="13"/>
        <end position="129"/>
    </location>
</feature>
<sequence length="188" mass="21986">MVSIDQAPLGNILGFLALASYIVTLIPTIFRIVFPKTKETGIPQWLLKRRRTIGLIAFFLALGHGFLMVQKRNFDFLDTKTYWIYIQGVSTFIIFTLLSITSNNWSVRKLKKNWKQLHKLTYPAMVILIWHIWDKMSGHWTYLTPISLVATTIITVLFIIRLWIEHQDKQEKNAKKVIQKDLVGQKTR</sequence>
<dbReference type="AlphaFoldDB" id="A0A5P8VVY7"/>
<evidence type="ECO:0000256" key="3">
    <source>
        <dbReference type="ARBA" id="ARBA00022692"/>
    </source>
</evidence>
<dbReference type="Pfam" id="PF01794">
    <property type="entry name" value="Ferric_reduct"/>
    <property type="match status" value="1"/>
</dbReference>
<proteinExistence type="predicted"/>
<evidence type="ECO:0000313" key="10">
    <source>
        <dbReference type="Proteomes" id="UP000326678"/>
    </source>
</evidence>
<dbReference type="KEGG" id="nsh:GXM_01532"/>
<dbReference type="GO" id="GO:0020037">
    <property type="term" value="F:heme binding"/>
    <property type="evidence" value="ECO:0007669"/>
    <property type="project" value="TreeGrafter"/>
</dbReference>
<dbReference type="GO" id="GO:0005886">
    <property type="term" value="C:plasma membrane"/>
    <property type="evidence" value="ECO:0007669"/>
    <property type="project" value="TreeGrafter"/>
</dbReference>
<dbReference type="PANTHER" id="PTHR36964:SF1">
    <property type="entry name" value="PROTEIN-METHIONINE-SULFOXIDE REDUCTASE HEME-BINDING SUBUNIT MSRQ"/>
    <property type="match status" value="1"/>
</dbReference>
<dbReference type="EMBL" id="CP045226">
    <property type="protein sequence ID" value="QFS44059.1"/>
    <property type="molecule type" value="Genomic_DNA"/>
</dbReference>
<feature type="transmembrane region" description="Helical" evidence="7">
    <location>
        <begin position="82"/>
        <end position="105"/>
    </location>
</feature>
<dbReference type="InterPro" id="IPR022837">
    <property type="entry name" value="MsrQ-like"/>
</dbReference>
<reference evidence="9 10" key="1">
    <citation type="submission" date="2019-10" db="EMBL/GenBank/DDBJ databases">
        <title>Genomic and transcriptomic insights into the perfect genentic adaptation of a filamentous nitrogen-fixing cyanobacterium to rice fields.</title>
        <authorList>
            <person name="Chen Z."/>
        </authorList>
    </citation>
    <scope>NUCLEOTIDE SEQUENCE [LARGE SCALE GENOMIC DNA]</scope>
    <source>
        <strain evidence="9">CCNUC1</strain>
    </source>
</reference>
<evidence type="ECO:0000256" key="2">
    <source>
        <dbReference type="ARBA" id="ARBA00022448"/>
    </source>
</evidence>
<dbReference type="GO" id="GO:0010181">
    <property type="term" value="F:FMN binding"/>
    <property type="evidence" value="ECO:0007669"/>
    <property type="project" value="TreeGrafter"/>
</dbReference>
<keyword evidence="6 7" id="KW-0472">Membrane</keyword>
<keyword evidence="5" id="KW-0408">Iron</keyword>
<comment type="subcellular location">
    <subcellularLocation>
        <location evidence="1">Membrane</location>
        <topology evidence="1">Multi-pass membrane protein</topology>
    </subcellularLocation>
</comment>
<evidence type="ECO:0000259" key="8">
    <source>
        <dbReference type="Pfam" id="PF01794"/>
    </source>
</evidence>
<evidence type="ECO:0000256" key="6">
    <source>
        <dbReference type="ARBA" id="ARBA00023136"/>
    </source>
</evidence>
<feature type="transmembrane region" description="Helical" evidence="7">
    <location>
        <begin position="139"/>
        <end position="164"/>
    </location>
</feature>
<evidence type="ECO:0000256" key="7">
    <source>
        <dbReference type="SAM" id="Phobius"/>
    </source>
</evidence>
<dbReference type="PANTHER" id="PTHR36964">
    <property type="entry name" value="PROTEIN-METHIONINE-SULFOXIDE REDUCTASE HEME-BINDING SUBUNIT MSRQ"/>
    <property type="match status" value="1"/>
</dbReference>
<gene>
    <name evidence="9" type="ORF">GXM_01532</name>
</gene>
<dbReference type="GO" id="GO:0016679">
    <property type="term" value="F:oxidoreductase activity, acting on diphenols and related substances as donors"/>
    <property type="evidence" value="ECO:0007669"/>
    <property type="project" value="TreeGrafter"/>
</dbReference>
<evidence type="ECO:0000256" key="5">
    <source>
        <dbReference type="ARBA" id="ARBA00023004"/>
    </source>
</evidence>
<dbReference type="Proteomes" id="UP000326678">
    <property type="component" value="Chromosome Gxm1"/>
</dbReference>
<accession>A0A5P8VVY7</accession>
<feature type="transmembrane region" description="Helical" evidence="7">
    <location>
        <begin position="12"/>
        <end position="33"/>
    </location>
</feature>